<dbReference type="InterPro" id="IPR020625">
    <property type="entry name" value="Schiff_base-form_aldolases_AS"/>
</dbReference>
<evidence type="ECO:0000256" key="1">
    <source>
        <dbReference type="ARBA" id="ARBA00023239"/>
    </source>
</evidence>
<name>A0ABW1RDT4_9LACO</name>
<comment type="similarity">
    <text evidence="3">Belongs to the DapA family.</text>
</comment>
<dbReference type="EMBL" id="JBHSSL010000018">
    <property type="protein sequence ID" value="MFC6169370.1"/>
    <property type="molecule type" value="Genomic_DNA"/>
</dbReference>
<dbReference type="Gene3D" id="3.20.20.70">
    <property type="entry name" value="Aldolase class I"/>
    <property type="match status" value="1"/>
</dbReference>
<gene>
    <name evidence="4" type="ORF">ACFQGP_02115</name>
</gene>
<dbReference type="InterPro" id="IPR020624">
    <property type="entry name" value="Schiff_base-form_aldolases_CS"/>
</dbReference>
<organism evidence="4 5">
    <name type="scientific">Loigolactobacillus jiayinensis</name>
    <dbReference type="NCBI Taxonomy" id="2486016"/>
    <lineage>
        <taxon>Bacteria</taxon>
        <taxon>Bacillati</taxon>
        <taxon>Bacillota</taxon>
        <taxon>Bacilli</taxon>
        <taxon>Lactobacillales</taxon>
        <taxon>Lactobacillaceae</taxon>
        <taxon>Loigolactobacillus</taxon>
    </lineage>
</organism>
<dbReference type="PIRSF" id="PIRSF001365">
    <property type="entry name" value="DHDPS"/>
    <property type="match status" value="1"/>
</dbReference>
<dbReference type="Pfam" id="PF00701">
    <property type="entry name" value="DHDPS"/>
    <property type="match status" value="1"/>
</dbReference>
<dbReference type="PANTHER" id="PTHR42849">
    <property type="entry name" value="N-ACETYLNEURAMINATE LYASE"/>
    <property type="match status" value="1"/>
</dbReference>
<dbReference type="PANTHER" id="PTHR42849:SF1">
    <property type="entry name" value="N-ACETYLNEURAMINATE LYASE"/>
    <property type="match status" value="1"/>
</dbReference>
<dbReference type="EC" id="4.1.3.3" evidence="4"/>
<evidence type="ECO:0000313" key="5">
    <source>
        <dbReference type="Proteomes" id="UP001596289"/>
    </source>
</evidence>
<keyword evidence="2" id="KW-0704">Schiff base</keyword>
<dbReference type="PRINTS" id="PR00146">
    <property type="entry name" value="DHPICSNTHASE"/>
</dbReference>
<dbReference type="InterPro" id="IPR013785">
    <property type="entry name" value="Aldolase_TIM"/>
</dbReference>
<evidence type="ECO:0000256" key="2">
    <source>
        <dbReference type="ARBA" id="ARBA00023270"/>
    </source>
</evidence>
<protein>
    <submittedName>
        <fullName evidence="4">N-acetylneuraminate lyase</fullName>
        <ecNumber evidence="4">4.1.3.3</ecNumber>
    </submittedName>
</protein>
<sequence length="289" mass="32341">MKKLYSALMTAFNEDDTINESGIREMVRYNIDHNHIDGLYVGGSTGESFMLSTEERKQAYKIAYDETAGKADLIAQVGSVNLTEAKELAKYAVELGYKTISAVPPFYYHFTFDQIKNYYDQILEGLDVQLIIYSIPALSGVTLSLTEFAKLFENPKIIGVKYTNNDFLLLQRLRSAFPDKKIYFGTDEMLISALPLGIDGAIGSTFNLNAARAKAEIAAYEAGDMKKVFELQDVSNKFILALIDNDIYPSLKLVFEEMGVHAGYSKAPMSKPTAQMRAGAKKIYEQYIK</sequence>
<dbReference type="SUPFAM" id="SSF51569">
    <property type="entry name" value="Aldolase"/>
    <property type="match status" value="1"/>
</dbReference>
<dbReference type="PROSITE" id="PS00665">
    <property type="entry name" value="DHDPS_1"/>
    <property type="match status" value="1"/>
</dbReference>
<keyword evidence="1 3" id="KW-0456">Lyase</keyword>
<dbReference type="SMART" id="SM01130">
    <property type="entry name" value="DHDPS"/>
    <property type="match status" value="1"/>
</dbReference>
<dbReference type="NCBIfam" id="NF003164">
    <property type="entry name" value="PRK04147.1"/>
    <property type="match status" value="1"/>
</dbReference>
<accession>A0ABW1RDT4</accession>
<evidence type="ECO:0000256" key="3">
    <source>
        <dbReference type="PIRNR" id="PIRNR001365"/>
    </source>
</evidence>
<keyword evidence="5" id="KW-1185">Reference proteome</keyword>
<comment type="caution">
    <text evidence="4">The sequence shown here is derived from an EMBL/GenBank/DDBJ whole genome shotgun (WGS) entry which is preliminary data.</text>
</comment>
<proteinExistence type="inferred from homology"/>
<dbReference type="RefSeq" id="WP_125553094.1">
    <property type="nucleotide sequence ID" value="NZ_JBHSSL010000018.1"/>
</dbReference>
<dbReference type="Proteomes" id="UP001596289">
    <property type="component" value="Unassembled WGS sequence"/>
</dbReference>
<dbReference type="PROSITE" id="PS00666">
    <property type="entry name" value="DHDPS_2"/>
    <property type="match status" value="1"/>
</dbReference>
<evidence type="ECO:0000313" key="4">
    <source>
        <dbReference type="EMBL" id="MFC6169370.1"/>
    </source>
</evidence>
<reference evidence="5" key="1">
    <citation type="journal article" date="2019" name="Int. J. Syst. Evol. Microbiol.">
        <title>The Global Catalogue of Microorganisms (GCM) 10K type strain sequencing project: providing services to taxonomists for standard genome sequencing and annotation.</title>
        <authorList>
            <consortium name="The Broad Institute Genomics Platform"/>
            <consortium name="The Broad Institute Genome Sequencing Center for Infectious Disease"/>
            <person name="Wu L."/>
            <person name="Ma J."/>
        </authorList>
    </citation>
    <scope>NUCLEOTIDE SEQUENCE [LARGE SCALE GENOMIC DNA]</scope>
    <source>
        <strain evidence="5">CCM 8904</strain>
    </source>
</reference>
<dbReference type="InterPro" id="IPR002220">
    <property type="entry name" value="DapA-like"/>
</dbReference>
<dbReference type="GO" id="GO:0008747">
    <property type="term" value="F:N-acetylneuraminate lyase activity"/>
    <property type="evidence" value="ECO:0007669"/>
    <property type="project" value="UniProtKB-EC"/>
</dbReference>